<sequence length="139" mass="16303">MNEFSIQSFNINNKSNSIFQHYSPHHLGNTNKCSTNSDYYLSELLNTNWSEKSINDLYDCKREDTVIPSYIEHCQLNQSIKYHSNDPILLNNNSNFFDSNHTDLQPDSTSITPITNDNFVFKEERKRKSVKNRFAVKCR</sequence>
<evidence type="ECO:0000313" key="1">
    <source>
        <dbReference type="EMBL" id="TNN15644.1"/>
    </source>
</evidence>
<proteinExistence type="predicted"/>
<keyword evidence="1" id="KW-0238">DNA-binding</keyword>
<name>A0A4Z2DGM2_SCHJA</name>
<dbReference type="STRING" id="6182.A0A4Z2DGM2"/>
<protein>
    <submittedName>
        <fullName evidence="1">Homeobox HOX3</fullName>
    </submittedName>
</protein>
<evidence type="ECO:0000313" key="2">
    <source>
        <dbReference type="Proteomes" id="UP000311919"/>
    </source>
</evidence>
<comment type="caution">
    <text evidence="1">The sequence shown here is derived from an EMBL/GenBank/DDBJ whole genome shotgun (WGS) entry which is preliminary data.</text>
</comment>
<dbReference type="AlphaFoldDB" id="A0A4Z2DGM2"/>
<reference evidence="1 2" key="1">
    <citation type="submission" date="2019-03" db="EMBL/GenBank/DDBJ databases">
        <title>An improved genome assembly of the fluke Schistosoma japonicum.</title>
        <authorList>
            <person name="Hu W."/>
            <person name="Luo F."/>
            <person name="Yin M."/>
            <person name="Mo X."/>
            <person name="Sun C."/>
            <person name="Wu Q."/>
            <person name="Zhu B."/>
            <person name="Xiang M."/>
            <person name="Wang J."/>
            <person name="Wang Y."/>
            <person name="Zhang T."/>
            <person name="Xu B."/>
            <person name="Zheng H."/>
            <person name="Feng Z."/>
        </authorList>
    </citation>
    <scope>NUCLEOTIDE SEQUENCE [LARGE SCALE GENOMIC DNA]</scope>
    <source>
        <strain evidence="1">HuSjv2</strain>
        <tissue evidence="1">Worms</tissue>
    </source>
</reference>
<organism evidence="1 2">
    <name type="scientific">Schistosoma japonicum</name>
    <name type="common">Blood fluke</name>
    <dbReference type="NCBI Taxonomy" id="6182"/>
    <lineage>
        <taxon>Eukaryota</taxon>
        <taxon>Metazoa</taxon>
        <taxon>Spiralia</taxon>
        <taxon>Lophotrochozoa</taxon>
        <taxon>Platyhelminthes</taxon>
        <taxon>Trematoda</taxon>
        <taxon>Digenea</taxon>
        <taxon>Strigeidida</taxon>
        <taxon>Schistosomatoidea</taxon>
        <taxon>Schistosomatidae</taxon>
        <taxon>Schistosoma</taxon>
    </lineage>
</organism>
<dbReference type="EMBL" id="SKCS01000144">
    <property type="protein sequence ID" value="TNN15644.1"/>
    <property type="molecule type" value="Genomic_DNA"/>
</dbReference>
<dbReference type="GO" id="GO:0003677">
    <property type="term" value="F:DNA binding"/>
    <property type="evidence" value="ECO:0007669"/>
    <property type="project" value="UniProtKB-KW"/>
</dbReference>
<keyword evidence="2" id="KW-1185">Reference proteome</keyword>
<keyword evidence="1" id="KW-0371">Homeobox</keyword>
<gene>
    <name evidence="1" type="ORF">EWB00_001162</name>
</gene>
<dbReference type="Proteomes" id="UP000311919">
    <property type="component" value="Unassembled WGS sequence"/>
</dbReference>
<accession>A0A4Z2DGM2</accession>